<dbReference type="AlphaFoldDB" id="A0A8J3FL40"/>
<feature type="domain" description="IstB-like ATP-binding" evidence="2">
    <location>
        <begin position="22"/>
        <end position="232"/>
    </location>
</feature>
<evidence type="ECO:0000256" key="1">
    <source>
        <dbReference type="SAM" id="MobiDB-lite"/>
    </source>
</evidence>
<accession>A0A8J3FL40</accession>
<dbReference type="PANTHER" id="PTHR30050">
    <property type="entry name" value="CHROMOSOMAL REPLICATION INITIATOR PROTEIN DNAA"/>
    <property type="match status" value="1"/>
</dbReference>
<dbReference type="GO" id="GO:0006260">
    <property type="term" value="P:DNA replication"/>
    <property type="evidence" value="ECO:0007669"/>
    <property type="project" value="TreeGrafter"/>
</dbReference>
<evidence type="ECO:0000313" key="4">
    <source>
        <dbReference type="Proteomes" id="UP000662200"/>
    </source>
</evidence>
<dbReference type="Proteomes" id="UP000662200">
    <property type="component" value="Unassembled WGS sequence"/>
</dbReference>
<dbReference type="EMBL" id="BMQC01000008">
    <property type="protein sequence ID" value="GGK31942.1"/>
    <property type="molecule type" value="Genomic_DNA"/>
</dbReference>
<dbReference type="Pfam" id="PF01695">
    <property type="entry name" value="IstB_IS21"/>
    <property type="match status" value="1"/>
</dbReference>
<evidence type="ECO:0000313" key="3">
    <source>
        <dbReference type="EMBL" id="GGK31942.1"/>
    </source>
</evidence>
<protein>
    <recommendedName>
        <fullName evidence="2">IstB-like ATP-binding domain-containing protein</fullName>
    </recommendedName>
</protein>
<reference evidence="3" key="1">
    <citation type="journal article" date="2014" name="Int. J. Syst. Evol. Microbiol.">
        <title>Complete genome sequence of Corynebacterium casei LMG S-19264T (=DSM 44701T), isolated from a smear-ripened cheese.</title>
        <authorList>
            <consortium name="US DOE Joint Genome Institute (JGI-PGF)"/>
            <person name="Walter F."/>
            <person name="Albersmeier A."/>
            <person name="Kalinowski J."/>
            <person name="Ruckert C."/>
        </authorList>
    </citation>
    <scope>NUCLEOTIDE SEQUENCE</scope>
    <source>
        <strain evidence="3">JCM 3091</strain>
    </source>
</reference>
<dbReference type="InterPro" id="IPR027417">
    <property type="entry name" value="P-loop_NTPase"/>
</dbReference>
<sequence length="238" mass="25949">MTSTEPTRIGHAFTEFTAPGQRRGQAGASTMSARDPIHDLVGDEWVAAMRARRAANRNAGYVKHRQARYADASYTKLRADQTADGKIAAWFDRGPRALVIAGPSRTGKTTAAYAITNDAATRGAWVVARTALGLSAALKPDGEPFALQYALDCDLLLLDDLGRERVTDWWLEQLQHIVDERCGNQRRLIVTANTPADSAAAFDSLAERYGDPLAERLIDGSGLVVLDGEPIREVVTEW</sequence>
<dbReference type="InterPro" id="IPR002611">
    <property type="entry name" value="IstB_ATP-bd"/>
</dbReference>
<dbReference type="PANTHER" id="PTHR30050:SF4">
    <property type="entry name" value="ATP-BINDING PROTEIN RV3427C IN INSERTION SEQUENCE-RELATED"/>
    <property type="match status" value="1"/>
</dbReference>
<dbReference type="RefSeq" id="WP_229789642.1">
    <property type="nucleotide sequence ID" value="NZ_BMQC01000008.1"/>
</dbReference>
<comment type="caution">
    <text evidence="3">The sequence shown here is derived from an EMBL/GenBank/DDBJ whole genome shotgun (WGS) entry which is preliminary data.</text>
</comment>
<dbReference type="SUPFAM" id="SSF52540">
    <property type="entry name" value="P-loop containing nucleoside triphosphate hydrolases"/>
    <property type="match status" value="1"/>
</dbReference>
<gene>
    <name evidence="3" type="ORF">GCM10010124_25890</name>
</gene>
<organism evidence="3 4">
    <name type="scientific">Pilimelia terevasa</name>
    <dbReference type="NCBI Taxonomy" id="53372"/>
    <lineage>
        <taxon>Bacteria</taxon>
        <taxon>Bacillati</taxon>
        <taxon>Actinomycetota</taxon>
        <taxon>Actinomycetes</taxon>
        <taxon>Micromonosporales</taxon>
        <taxon>Micromonosporaceae</taxon>
        <taxon>Pilimelia</taxon>
    </lineage>
</organism>
<feature type="region of interest" description="Disordered" evidence="1">
    <location>
        <begin position="1"/>
        <end position="34"/>
    </location>
</feature>
<keyword evidence="4" id="KW-1185">Reference proteome</keyword>
<dbReference type="GO" id="GO:0005524">
    <property type="term" value="F:ATP binding"/>
    <property type="evidence" value="ECO:0007669"/>
    <property type="project" value="InterPro"/>
</dbReference>
<dbReference type="Gene3D" id="3.40.50.300">
    <property type="entry name" value="P-loop containing nucleotide triphosphate hydrolases"/>
    <property type="match status" value="1"/>
</dbReference>
<name>A0A8J3FL40_9ACTN</name>
<proteinExistence type="predicted"/>
<reference evidence="3" key="2">
    <citation type="submission" date="2020-09" db="EMBL/GenBank/DDBJ databases">
        <authorList>
            <person name="Sun Q."/>
            <person name="Ohkuma M."/>
        </authorList>
    </citation>
    <scope>NUCLEOTIDE SEQUENCE</scope>
    <source>
        <strain evidence="3">JCM 3091</strain>
    </source>
</reference>
<evidence type="ECO:0000259" key="2">
    <source>
        <dbReference type="Pfam" id="PF01695"/>
    </source>
</evidence>